<dbReference type="InterPro" id="IPR036397">
    <property type="entry name" value="RNaseH_sf"/>
</dbReference>
<dbReference type="Proteomes" id="UP000078492">
    <property type="component" value="Unassembled WGS sequence"/>
</dbReference>
<accession>A0A151J1M3</accession>
<proteinExistence type="predicted"/>
<dbReference type="GO" id="GO:0004523">
    <property type="term" value="F:RNA-DNA hybrid ribonuclease activity"/>
    <property type="evidence" value="ECO:0007669"/>
    <property type="project" value="InterPro"/>
</dbReference>
<dbReference type="CDD" id="cd09276">
    <property type="entry name" value="Rnase_HI_RT_non_LTR"/>
    <property type="match status" value="1"/>
</dbReference>
<dbReference type="Gene3D" id="3.30.420.10">
    <property type="entry name" value="Ribonuclease H-like superfamily/Ribonuclease H"/>
    <property type="match status" value="1"/>
</dbReference>
<dbReference type="InterPro" id="IPR012337">
    <property type="entry name" value="RNaseH-like_sf"/>
</dbReference>
<dbReference type="InterPro" id="IPR002156">
    <property type="entry name" value="RNaseH_domain"/>
</dbReference>
<keyword evidence="3" id="KW-1185">Reference proteome</keyword>
<organism evidence="2 3">
    <name type="scientific">Trachymyrmex cornetzi</name>
    <dbReference type="NCBI Taxonomy" id="471704"/>
    <lineage>
        <taxon>Eukaryota</taxon>
        <taxon>Metazoa</taxon>
        <taxon>Ecdysozoa</taxon>
        <taxon>Arthropoda</taxon>
        <taxon>Hexapoda</taxon>
        <taxon>Insecta</taxon>
        <taxon>Pterygota</taxon>
        <taxon>Neoptera</taxon>
        <taxon>Endopterygota</taxon>
        <taxon>Hymenoptera</taxon>
        <taxon>Apocrita</taxon>
        <taxon>Aculeata</taxon>
        <taxon>Formicoidea</taxon>
        <taxon>Formicidae</taxon>
        <taxon>Myrmicinae</taxon>
        <taxon>Trachymyrmex</taxon>
    </lineage>
</organism>
<evidence type="ECO:0000313" key="2">
    <source>
        <dbReference type="EMBL" id="KYN15796.1"/>
    </source>
</evidence>
<protein>
    <recommendedName>
        <fullName evidence="1">RNase H type-1 domain-containing protein</fullName>
    </recommendedName>
</protein>
<name>A0A151J1M3_9HYME</name>
<dbReference type="Pfam" id="PF00075">
    <property type="entry name" value="RNase_H"/>
    <property type="match status" value="1"/>
</dbReference>
<dbReference type="STRING" id="471704.A0A151J1M3"/>
<reference evidence="2 3" key="1">
    <citation type="submission" date="2015-09" db="EMBL/GenBank/DDBJ databases">
        <title>Trachymyrmex cornetzi WGS genome.</title>
        <authorList>
            <person name="Nygaard S."/>
            <person name="Hu H."/>
            <person name="Boomsma J."/>
            <person name="Zhang G."/>
        </authorList>
    </citation>
    <scope>NUCLEOTIDE SEQUENCE [LARGE SCALE GENOMIC DNA]</scope>
    <source>
        <strain evidence="2">Tcor2-1</strain>
        <tissue evidence="2">Whole body</tissue>
    </source>
</reference>
<evidence type="ECO:0000259" key="1">
    <source>
        <dbReference type="PROSITE" id="PS50879"/>
    </source>
</evidence>
<dbReference type="PROSITE" id="PS50879">
    <property type="entry name" value="RNASE_H_1"/>
    <property type="match status" value="1"/>
</dbReference>
<dbReference type="AlphaFoldDB" id="A0A151J1M3"/>
<feature type="domain" description="RNase H type-1" evidence="1">
    <location>
        <begin position="256"/>
        <end position="389"/>
    </location>
</feature>
<dbReference type="EMBL" id="KQ980503">
    <property type="protein sequence ID" value="KYN15796.1"/>
    <property type="molecule type" value="Genomic_DNA"/>
</dbReference>
<sequence length="547" mass="63261">MLPHHARHVTHIPLAVHRPLIPSLLHSSSGASHKFLGVRFDRKMTGREHLKDLITKSRKIVNIISALTGVWWGSHPQSLLSIYRAVLRGSIEYGCQIFQYRKNKTIFKCLERSQWKAIRLSMGYRISTPINVMLAEACELPLRIRFSYLSSRYLIKNFSRHGSLSINNLEHLEEISCRPRIRLSICQKVPIFKRYIMIKHYKSYIKRSRFLPAFLYPFFTNILTLSYSCAYTGTKDDTPNELIIRQFQEFLYPLDQDDYVSFYTDGSRFDSEDYTGSGTYAPALNLEIAHRLSGTSVFTAEAWVLLVTIKIICDRDIAKAVVFSDSRSVLDSLASTRSDLSNYLIYAIKHQFFQATSKNLNIKLVWIPPSHKGISGNERADELAKLGATRGDRVDLDIPFPDYLSEARSTAITQFKSHLDEEFRIKGLHYEQYFRSQSLKPWFNKLSLNREEIVLINRIRSNHYNLNYSLYRKDIVSSKAYPCGDPHQDINHIIFYCPLTAPKSGKLISYIHNFPDTQKNIFPLFKNPNPKLVRLLLAFLKSNNLSI</sequence>
<evidence type="ECO:0000313" key="3">
    <source>
        <dbReference type="Proteomes" id="UP000078492"/>
    </source>
</evidence>
<dbReference type="GO" id="GO:0003676">
    <property type="term" value="F:nucleic acid binding"/>
    <property type="evidence" value="ECO:0007669"/>
    <property type="project" value="InterPro"/>
</dbReference>
<gene>
    <name evidence="2" type="ORF">ALC57_11980</name>
</gene>
<dbReference type="SUPFAM" id="SSF53098">
    <property type="entry name" value="Ribonuclease H-like"/>
    <property type="match status" value="1"/>
</dbReference>